<dbReference type="STRING" id="29321.AAV33_04935"/>
<evidence type="ECO:0000259" key="2">
    <source>
        <dbReference type="Pfam" id="PF12804"/>
    </source>
</evidence>
<reference evidence="4 5" key="2">
    <citation type="submission" date="2012-08" db="EMBL/GenBank/DDBJ databases">
        <title>The Genome Sequence of Turicella otitidis ATCC 51513.</title>
        <authorList>
            <consortium name="The Broad Institute Genome Sequencing Platform"/>
            <person name="Earl A."/>
            <person name="Ward D."/>
            <person name="Feldgarden M."/>
            <person name="Gevers D."/>
            <person name="Huys G."/>
            <person name="Walker B."/>
            <person name="Young S.K."/>
            <person name="Zeng Q."/>
            <person name="Gargeya S."/>
            <person name="Fitzgerald M."/>
            <person name="Haas B."/>
            <person name="Abouelleil A."/>
            <person name="Alvarado L."/>
            <person name="Arachchi H.M."/>
            <person name="Berlin A.M."/>
            <person name="Chapman S.B."/>
            <person name="Goldberg J."/>
            <person name="Griggs A."/>
            <person name="Gujja S."/>
            <person name="Hansen M."/>
            <person name="Howarth C."/>
            <person name="Imamovic A."/>
            <person name="Larimer J."/>
            <person name="McCowen C."/>
            <person name="Montmayeur A."/>
            <person name="Murphy C."/>
            <person name="Neiman D."/>
            <person name="Pearson M."/>
            <person name="Priest M."/>
            <person name="Roberts A."/>
            <person name="Saif S."/>
            <person name="Shea T."/>
            <person name="Sisk P."/>
            <person name="Sykes S."/>
            <person name="Wortman J."/>
            <person name="Nusbaum C."/>
            <person name="Birren B."/>
        </authorList>
    </citation>
    <scope>NUCLEOTIDE SEQUENCE [LARGE SCALE GENOMIC DNA]</scope>
    <source>
        <strain evidence="4 5">ATCC 51513</strain>
    </source>
</reference>
<dbReference type="PATRIC" id="fig|883169.3.peg.900"/>
<dbReference type="Gene3D" id="3.90.550.10">
    <property type="entry name" value="Spore Coat Polysaccharide Biosynthesis Protein SpsA, Chain A"/>
    <property type="match status" value="1"/>
</dbReference>
<proteinExistence type="predicted"/>
<dbReference type="SUPFAM" id="SSF53448">
    <property type="entry name" value="Nucleotide-diphospho-sugar transferases"/>
    <property type="match status" value="1"/>
</dbReference>
<accession>I7KJ30</accession>
<protein>
    <submittedName>
        <fullName evidence="3">Putative molybdopterin-guanine dinucleotide biosynthesis protein</fullName>
    </submittedName>
</protein>
<comment type="caution">
    <text evidence="3">The sequence shown here is derived from an EMBL/GenBank/DDBJ whole genome shotgun (WGS) entry which is preliminary data.</text>
</comment>
<keyword evidence="5" id="KW-1185">Reference proteome</keyword>
<keyword evidence="1" id="KW-0808">Transferase</keyword>
<dbReference type="eggNOG" id="COG0746">
    <property type="taxonomic scope" value="Bacteria"/>
</dbReference>
<dbReference type="EMBL" id="CAJZ01000092">
    <property type="protein sequence ID" value="CCI83335.1"/>
    <property type="molecule type" value="Genomic_DNA"/>
</dbReference>
<evidence type="ECO:0000256" key="1">
    <source>
        <dbReference type="ARBA" id="ARBA00022679"/>
    </source>
</evidence>
<evidence type="ECO:0000313" key="4">
    <source>
        <dbReference type="EMBL" id="EJZ82169.1"/>
    </source>
</evidence>
<dbReference type="EMBL" id="AHAE01000040">
    <property type="protein sequence ID" value="EJZ82169.1"/>
    <property type="molecule type" value="Genomic_DNA"/>
</dbReference>
<organism evidence="3 6">
    <name type="scientific">Corynebacterium otitidis ATCC 51513</name>
    <dbReference type="NCBI Taxonomy" id="883169"/>
    <lineage>
        <taxon>Bacteria</taxon>
        <taxon>Bacillati</taxon>
        <taxon>Actinomycetota</taxon>
        <taxon>Actinomycetes</taxon>
        <taxon>Mycobacteriales</taxon>
        <taxon>Corynebacteriaceae</taxon>
        <taxon>Corynebacterium</taxon>
    </lineage>
</organism>
<dbReference type="PANTHER" id="PTHR19136:SF81">
    <property type="entry name" value="MOLYBDENUM COFACTOR GUANYLYLTRANSFERASE"/>
    <property type="match status" value="1"/>
</dbReference>
<dbReference type="Pfam" id="PF12804">
    <property type="entry name" value="NTP_transf_3"/>
    <property type="match status" value="1"/>
</dbReference>
<dbReference type="InterPro" id="IPR029044">
    <property type="entry name" value="Nucleotide-diphossugar_trans"/>
</dbReference>
<gene>
    <name evidence="3" type="primary">mobA</name>
    <name evidence="3" type="ORF">BN46_0599</name>
    <name evidence="4" type="ORF">HMPREF9719_00935</name>
</gene>
<evidence type="ECO:0000313" key="3">
    <source>
        <dbReference type="EMBL" id="CCI83335.1"/>
    </source>
</evidence>
<dbReference type="RefSeq" id="WP_004600825.1">
    <property type="nucleotide sequence ID" value="NZ_HF541866.1"/>
</dbReference>
<dbReference type="InterPro" id="IPR025877">
    <property type="entry name" value="MobA-like_NTP_Trfase"/>
</dbReference>
<dbReference type="HOGENOM" id="CLU_055597_1_3_11"/>
<name>I7KJ30_9CORY</name>
<feature type="domain" description="MobA-like NTP transferase" evidence="2">
    <location>
        <begin position="12"/>
        <end position="161"/>
    </location>
</feature>
<dbReference type="Proteomes" id="UP000006078">
    <property type="component" value="Unassembled WGS sequence"/>
</dbReference>
<dbReference type="OrthoDB" id="4408226at2"/>
<dbReference type="GO" id="GO:0016779">
    <property type="term" value="F:nucleotidyltransferase activity"/>
    <property type="evidence" value="ECO:0007669"/>
    <property type="project" value="UniProtKB-ARBA"/>
</dbReference>
<sequence length="197" mass="20199">MSSDPLIPGLHAVVLAGGESTRMGANKAEVRLDGRRLVDLSVGALEPLAGLVSVVSPVALGVAAGRVREVSERPPFGGPVAGIAAALDETYPLTAVLTVDAPHAAGALPALAAGLDRAAGAGVCHVSGDPLCALWRTAALSRALGELREVRDQPARRLLSRAFAAPVRGKNLEELARDYDSPGELEALGRVELPGRD</sequence>
<reference evidence="3 6" key="1">
    <citation type="journal article" date="2012" name="J. Bacteriol.">
        <title>Draft Genome Sequence of Turicella otitidis ATCC 51513, Isolated from Middle Ear Fluid from a Child with Otitis Media.</title>
        <authorList>
            <person name="Brinkrolf K."/>
            <person name="Schneider J."/>
            <person name="Knecht M."/>
            <person name="Ruckert C."/>
            <person name="Tauch A."/>
        </authorList>
    </citation>
    <scope>NUCLEOTIDE SEQUENCE [LARGE SCALE GENOMIC DNA]</scope>
    <source>
        <strain evidence="3 6">ATCC 51513</strain>
    </source>
</reference>
<evidence type="ECO:0000313" key="6">
    <source>
        <dbReference type="Proteomes" id="UP000011016"/>
    </source>
</evidence>
<dbReference type="AlphaFoldDB" id="I7KJ30"/>
<dbReference type="PANTHER" id="PTHR19136">
    <property type="entry name" value="MOLYBDENUM COFACTOR GUANYLYLTRANSFERASE"/>
    <property type="match status" value="1"/>
</dbReference>
<dbReference type="Proteomes" id="UP000011016">
    <property type="component" value="Unassembled WGS sequence"/>
</dbReference>
<evidence type="ECO:0000313" key="5">
    <source>
        <dbReference type="Proteomes" id="UP000006078"/>
    </source>
</evidence>